<name>A0A8X6UHJ8_NEPPI</name>
<evidence type="ECO:0000313" key="1">
    <source>
        <dbReference type="EMBL" id="GFU10735.1"/>
    </source>
</evidence>
<comment type="caution">
    <text evidence="1">The sequence shown here is derived from an EMBL/GenBank/DDBJ whole genome shotgun (WGS) entry which is preliminary data.</text>
</comment>
<dbReference type="Proteomes" id="UP000887013">
    <property type="component" value="Unassembled WGS sequence"/>
</dbReference>
<feature type="non-terminal residue" evidence="1">
    <location>
        <position position="49"/>
    </location>
</feature>
<organism evidence="1 2">
    <name type="scientific">Nephila pilipes</name>
    <name type="common">Giant wood spider</name>
    <name type="synonym">Nephila maculata</name>
    <dbReference type="NCBI Taxonomy" id="299642"/>
    <lineage>
        <taxon>Eukaryota</taxon>
        <taxon>Metazoa</taxon>
        <taxon>Ecdysozoa</taxon>
        <taxon>Arthropoda</taxon>
        <taxon>Chelicerata</taxon>
        <taxon>Arachnida</taxon>
        <taxon>Araneae</taxon>
        <taxon>Araneomorphae</taxon>
        <taxon>Entelegynae</taxon>
        <taxon>Araneoidea</taxon>
        <taxon>Nephilidae</taxon>
        <taxon>Nephila</taxon>
    </lineage>
</organism>
<feature type="non-terminal residue" evidence="1">
    <location>
        <position position="1"/>
    </location>
</feature>
<proteinExistence type="predicted"/>
<accession>A0A8X6UHJ8</accession>
<protein>
    <submittedName>
        <fullName evidence="1">Uncharacterized protein</fullName>
    </submittedName>
</protein>
<reference evidence="1" key="1">
    <citation type="submission" date="2020-08" db="EMBL/GenBank/DDBJ databases">
        <title>Multicomponent nature underlies the extraordinary mechanical properties of spider dragline silk.</title>
        <authorList>
            <person name="Kono N."/>
            <person name="Nakamura H."/>
            <person name="Mori M."/>
            <person name="Yoshida Y."/>
            <person name="Ohtoshi R."/>
            <person name="Malay A.D."/>
            <person name="Moran D.A.P."/>
            <person name="Tomita M."/>
            <person name="Numata K."/>
            <person name="Arakawa K."/>
        </authorList>
    </citation>
    <scope>NUCLEOTIDE SEQUENCE</scope>
</reference>
<gene>
    <name evidence="1" type="ORF">NPIL_388811</name>
</gene>
<dbReference type="AlphaFoldDB" id="A0A8X6UHJ8"/>
<sequence>VVPVPRAQRIRHRCRRCHSVLEEREPRRADGLCYRCRRPYDPSGIINSK</sequence>
<dbReference type="EMBL" id="BMAW01078378">
    <property type="protein sequence ID" value="GFU10735.1"/>
    <property type="molecule type" value="Genomic_DNA"/>
</dbReference>
<keyword evidence="2" id="KW-1185">Reference proteome</keyword>
<evidence type="ECO:0000313" key="2">
    <source>
        <dbReference type="Proteomes" id="UP000887013"/>
    </source>
</evidence>